<evidence type="ECO:0000313" key="15">
    <source>
        <dbReference type="Proteomes" id="UP001244011"/>
    </source>
</evidence>
<evidence type="ECO:0000256" key="7">
    <source>
        <dbReference type="ARBA" id="ARBA00023098"/>
    </source>
</evidence>
<dbReference type="InterPro" id="IPR013217">
    <property type="entry name" value="Methyltransf_12"/>
</dbReference>
<dbReference type="GO" id="GO:0004312">
    <property type="term" value="F:fatty acid synthase activity"/>
    <property type="evidence" value="ECO:0007669"/>
    <property type="project" value="TreeGrafter"/>
</dbReference>
<dbReference type="GO" id="GO:1901336">
    <property type="term" value="P:lactone biosynthetic process"/>
    <property type="evidence" value="ECO:0007669"/>
    <property type="project" value="UniProtKB-ARBA"/>
</dbReference>
<evidence type="ECO:0000256" key="8">
    <source>
        <dbReference type="ARBA" id="ARBA00023268"/>
    </source>
</evidence>
<sequence>MAAMESNVPIAIIGMSCRFAGGASDPEKLWKLCAEGRSAWSEIPADRFNLDGVYHPNNLKPNTTNVRGGHFLTEDIALFDAAFFNLSSEAAASLDPQFRLQMESTYEALESAGITLQDVAGSNTSVFAGAFFRDYHDSHMRDPETLPRFLLMGTGSAMASNRISHFYDLRGPSMTVDTGCSTTLTAAHQACQSLRTGESDMSIVGGANVMLNPDMFISMSSLGLLSPDGKSYTFDSRANGYGRGEGVATVIFKRLDDAIRDGDPIRAVVRESGVNQDGKTETITSPSQEAQEELIRECYRKAGLDPLQTAYFEAHGTGTFTGDPIEVKAIASVFEKNRPADAPLRIGSIKTNIGHTEPTSGLASIIKVALALEKGQVPPSINFEKPNEKLNLEEWKLKVPLQLEPWPTSTGLRRASVNNFGYGGANAHIIMEDYVAPGSAAHHGASNGMSNGGSNGTHNRPGKVGSKLIMLSAKDEQAAQVMASNLKDYLLETKVEDEERFLDSLAYTLGQRRTVFPWVAAHSAQSISGLVNAIDAGKMKPARTGERPRLGFVFTGQGAQWHAMGRELIEAYPIFKTSLMEIEYHLKELGATWSLIEELMRDESTSKVNQVTMSMPLCVALQISLVELLRSWGIEPTAVTSHSSGEIAAAYTAGALSLKAAMAIVFARGELAADVGRYITSKGGMVAVGLSKEGLEPYFARVTSGTVMSACMNSPTSITVSGDLPAIAELEEMLKEDKVFARRLKVDAAYHSHHMQPIADPYQAWLEKLVKPDGVLEDVIYSSPTTGTRMLSAEEIGSPMHWVRSMTQPVQFVDAFRNMCFGDPSATTQPDVDVIVEVGPHGALSGPITEILGLPEFSGSKISYNTCLVRKSSALDTMHALACDLLRKGYPINMSSINFPLGRHGVRVLPDLPPYPWNHQMRHWSEPRFNKAHRQRNEEPHDLLGSLVLGTNNLEPSWRHVIRPSELPWVRDHIVQGNIVYPGAGFISLAIEAALQSSKATDKRILGYNLRDVDIRQALIVPDTAEGVEVQTLLRPCNDKAIYAKGWKEFHVYSVNGDNQWTEHCKGLISVDLVAAGADHAKPSVPSAKARGDADYRRRIDPRDIYGGMRAVGIYHGPIFQNLKSIRAGQQQSVSTFEVADTASVMPHNHQHEHVLHPTTLDSVFQAAYTALPGAASRQTNPRIPRTIKKLWVSHSISSQAGHSLRAYSDISRQDSQSFQAEIAVVSDAAGVGESEPVLVLDGFVCQSIGNVLNQDQDPHEGEKFSTVKWAPDISFAKPAFLKKELGYGIDPSEAETIMDLRRVCCYFINDALASLTASDVAGLEWHHKKFYVWMKLQTELASRDQLAPHSSAWIRDGAEYKAALIAKAAAESVNGEMVCRLGPHIVKMLRRETTPLELMLEDKLLYKYYVKALKWDRSSQQMGDLVGRFAHKNPRARILEIGAGTGGTTTYILNALGKDDSGYGPLAEQYHFTDISSGFFEAAKEKFKDWEGLMRYKKLDIEQDPVKQGFETGSYDLIIACQVLHATKSMDHTMSNVRSLLKPGGKLFITETTQDQLDLQFVFGLLPGWWLSEEEERKFSPSLSINMWDRVLQTTGFTGVEMEVHDCESEELYSFSVIMSTARPSTPNYFTDVVLVTGNTPPPAAWLDELRISITVLTGVVPTVEPLEQVKADGRLCIFVGEVEQPILENPDAAQFAAIKALCTQSKGLLWVTRGGAVDCEDPNSSLSVGFLRSLRMEYSGKRLVSLDLDPKQDPWSSQSAAGVLDIFRKVFDYSTDVHHADFEFALRDDVVHIPRLYKDVARNKAISNEEVTHADSQLEPFHQKDRPLRMDIGSPGLLDTLAFSDDPDAAQDLHPDFLEVEPRAFGLNFRDVMVAMGQLNERTMGFECSGVVTRVGPGAASRGFAVGDRVAAALRGHYATLVRLHWTGAVHIPDDVGFEIAASLPMVYATAYYSLYDTARLQAGETVLIHAATGGVGQAAIMLAKHVGAEVFVTVGTDEKREFVMSRYGIPADHVFSSRNTSFVADVLAMTNGRGVDVVLNSLAGVLLQESFNCIAPFGRFVEIGKRDLEQNSSLEMGAFTRAVSFSSIDLLALGRLKGGELNRVLKDTMRLVGEKAISPVEPVTVYPLSDIEKGFRLMQAGKHMGKIVISVKPEDQVPTLPRNLSARLRPDASYLIVGGLGGIGRSVCYWMADHGAKNLIVLSRSASAARETAGSFFAEMDRLGCKVRAIGCNIADESNLHDSLAACAGDMPPIRGVIQAAMVLQDSILEQMTLDDYLTAIGPKVYGSWNLHRQLGQGPQDLDFFVMLSSLAGIVGYTSQSNYSAGGTFQDALARYRTTQGLPAVAIDLGMVKSVGYVSQNDGAAERMKKQGHMALSEDDVLAAIEQAIASPRSTQLLFGLNTGPGPHWEDSPMARDLRFASLRYRQAAQGSGAGAGASAGKSSSADLGAKIAAAATLEEAVDVVLQGISKKLMDIFMIAEDEVVPSKSPADFGVDSLVAVELRNMLALRAGAEISIFDIVQSESLTALATLVTSKSSHLGEGTV</sequence>
<dbReference type="SUPFAM" id="SSF55048">
    <property type="entry name" value="Probable ACP-binding domain of malonyl-CoA ACP transacylase"/>
    <property type="match status" value="1"/>
</dbReference>
<organism evidence="14 15">
    <name type="scientific">Phialemonium atrogriseum</name>
    <dbReference type="NCBI Taxonomy" id="1093897"/>
    <lineage>
        <taxon>Eukaryota</taxon>
        <taxon>Fungi</taxon>
        <taxon>Dikarya</taxon>
        <taxon>Ascomycota</taxon>
        <taxon>Pezizomycotina</taxon>
        <taxon>Sordariomycetes</taxon>
        <taxon>Sordariomycetidae</taxon>
        <taxon>Cephalothecales</taxon>
        <taxon>Cephalothecaceae</taxon>
        <taxon>Phialemonium</taxon>
    </lineage>
</organism>
<dbReference type="FunFam" id="3.40.366.10:FF:000002">
    <property type="entry name" value="Probable polyketide synthase 2"/>
    <property type="match status" value="1"/>
</dbReference>
<evidence type="ECO:0000256" key="2">
    <source>
        <dbReference type="ARBA" id="ARBA00022553"/>
    </source>
</evidence>
<dbReference type="InterPro" id="IPR049551">
    <property type="entry name" value="PKS_DH_C"/>
</dbReference>
<dbReference type="Pfam" id="PF08242">
    <property type="entry name" value="Methyltransf_12"/>
    <property type="match status" value="1"/>
</dbReference>
<dbReference type="Pfam" id="PF00107">
    <property type="entry name" value="ADH_zinc_N"/>
    <property type="match status" value="1"/>
</dbReference>
<dbReference type="InterPro" id="IPR013968">
    <property type="entry name" value="PKS_KR"/>
</dbReference>
<dbReference type="PROSITE" id="PS00012">
    <property type="entry name" value="PHOSPHOPANTETHEINE"/>
    <property type="match status" value="1"/>
</dbReference>
<dbReference type="PROSITE" id="PS50075">
    <property type="entry name" value="CARRIER"/>
    <property type="match status" value="1"/>
</dbReference>
<evidence type="ECO:0000256" key="6">
    <source>
        <dbReference type="ARBA" id="ARBA00023002"/>
    </source>
</evidence>
<dbReference type="FunFam" id="3.40.50.720:FF:000209">
    <property type="entry name" value="Polyketide synthase Pks12"/>
    <property type="match status" value="1"/>
</dbReference>
<dbReference type="InterPro" id="IPR056501">
    <property type="entry name" value="NAD-bd_HRPKS_sdrA"/>
</dbReference>
<evidence type="ECO:0000259" key="11">
    <source>
        <dbReference type="PROSITE" id="PS50075"/>
    </source>
</evidence>
<name>A0AAJ0FFX2_9PEZI</name>
<feature type="domain" description="PKS/mFAS DH" evidence="13">
    <location>
        <begin position="941"/>
        <end position="1255"/>
    </location>
</feature>
<dbReference type="InterPro" id="IPR020807">
    <property type="entry name" value="PKS_DH"/>
</dbReference>
<keyword evidence="1" id="KW-0596">Phosphopantetheine</keyword>
<dbReference type="Gene3D" id="1.10.1200.10">
    <property type="entry name" value="ACP-like"/>
    <property type="match status" value="1"/>
</dbReference>
<evidence type="ECO:0000256" key="10">
    <source>
        <dbReference type="PROSITE-ProRule" id="PRU01363"/>
    </source>
</evidence>
<keyword evidence="8" id="KW-0511">Multifunctional enzyme</keyword>
<dbReference type="SMART" id="SM00827">
    <property type="entry name" value="PKS_AT"/>
    <property type="match status" value="1"/>
</dbReference>
<dbReference type="Gene3D" id="3.40.50.150">
    <property type="entry name" value="Vaccinia Virus protein VP39"/>
    <property type="match status" value="1"/>
</dbReference>
<dbReference type="InterPro" id="IPR020806">
    <property type="entry name" value="PKS_PP-bd"/>
</dbReference>
<evidence type="ECO:0000259" key="13">
    <source>
        <dbReference type="PROSITE" id="PS52019"/>
    </source>
</evidence>
<keyword evidence="4" id="KW-0276">Fatty acid metabolism</keyword>
<dbReference type="Pfam" id="PF21089">
    <property type="entry name" value="PKS_DH_N"/>
    <property type="match status" value="1"/>
</dbReference>
<dbReference type="Gene3D" id="3.90.180.10">
    <property type="entry name" value="Medium-chain alcohol dehydrogenases, catalytic domain"/>
    <property type="match status" value="1"/>
</dbReference>
<evidence type="ECO:0000259" key="12">
    <source>
        <dbReference type="PROSITE" id="PS52004"/>
    </source>
</evidence>
<evidence type="ECO:0000256" key="1">
    <source>
        <dbReference type="ARBA" id="ARBA00022450"/>
    </source>
</evidence>
<dbReference type="InterPro" id="IPR032821">
    <property type="entry name" value="PKS_assoc"/>
</dbReference>
<dbReference type="InterPro" id="IPR049900">
    <property type="entry name" value="PKS_mFAS_DH"/>
</dbReference>
<dbReference type="InterPro" id="IPR029063">
    <property type="entry name" value="SAM-dependent_MTases_sf"/>
</dbReference>
<reference evidence="14" key="1">
    <citation type="submission" date="2023-06" db="EMBL/GenBank/DDBJ databases">
        <title>Genome-scale phylogeny and comparative genomics of the fungal order Sordariales.</title>
        <authorList>
            <consortium name="Lawrence Berkeley National Laboratory"/>
            <person name="Hensen N."/>
            <person name="Bonometti L."/>
            <person name="Westerberg I."/>
            <person name="Brannstrom I.O."/>
            <person name="Guillou S."/>
            <person name="Cros-Aarteil S."/>
            <person name="Calhoun S."/>
            <person name="Haridas S."/>
            <person name="Kuo A."/>
            <person name="Mondo S."/>
            <person name="Pangilinan J."/>
            <person name="Riley R."/>
            <person name="Labutti K."/>
            <person name="Andreopoulos B."/>
            <person name="Lipzen A."/>
            <person name="Chen C."/>
            <person name="Yanf M."/>
            <person name="Daum C."/>
            <person name="Ng V."/>
            <person name="Clum A."/>
            <person name="Steindorff A."/>
            <person name="Ohm R."/>
            <person name="Martin F."/>
            <person name="Silar P."/>
            <person name="Natvig D."/>
            <person name="Lalanne C."/>
            <person name="Gautier V."/>
            <person name="Ament-Velasquez S.L."/>
            <person name="Kruys A."/>
            <person name="Hutchinson M.I."/>
            <person name="Powell A.J."/>
            <person name="Barry K."/>
            <person name="Miller A.N."/>
            <person name="Grigoriev I.V."/>
            <person name="Debuchy R."/>
            <person name="Gladieux P."/>
            <person name="Thoren M.H."/>
            <person name="Johannesson H."/>
        </authorList>
    </citation>
    <scope>NUCLEOTIDE SEQUENCE</scope>
    <source>
        <strain evidence="14">8032-3</strain>
    </source>
</reference>
<dbReference type="Gene3D" id="3.30.70.3290">
    <property type="match status" value="1"/>
</dbReference>
<feature type="domain" description="Ketosynthase family 3 (KS3)" evidence="12">
    <location>
        <begin position="7"/>
        <end position="433"/>
    </location>
</feature>
<evidence type="ECO:0008006" key="16">
    <source>
        <dbReference type="Google" id="ProtNLM"/>
    </source>
</evidence>
<dbReference type="InterPro" id="IPR049552">
    <property type="entry name" value="PKS_DH_N"/>
</dbReference>
<keyword evidence="6" id="KW-0560">Oxidoreductase</keyword>
<dbReference type="Pfam" id="PF08659">
    <property type="entry name" value="KR"/>
    <property type="match status" value="1"/>
</dbReference>
<dbReference type="Pfam" id="PF16197">
    <property type="entry name" value="KAsynt_C_assoc"/>
    <property type="match status" value="1"/>
</dbReference>
<dbReference type="InterPro" id="IPR001227">
    <property type="entry name" value="Ac_transferase_dom_sf"/>
</dbReference>
<dbReference type="InterPro" id="IPR014030">
    <property type="entry name" value="Ketoacyl_synth_N"/>
</dbReference>
<keyword evidence="15" id="KW-1185">Reference proteome</keyword>
<protein>
    <recommendedName>
        <fullName evidence="16">Carrier domain-containing protein</fullName>
    </recommendedName>
</protein>
<keyword evidence="7" id="KW-0443">Lipid metabolism</keyword>
<dbReference type="PROSITE" id="PS52004">
    <property type="entry name" value="KS3_2"/>
    <property type="match status" value="1"/>
</dbReference>
<dbReference type="InterPro" id="IPR016039">
    <property type="entry name" value="Thiolase-like"/>
</dbReference>
<dbReference type="SUPFAM" id="SSF53335">
    <property type="entry name" value="S-adenosyl-L-methionine-dependent methyltransferases"/>
    <property type="match status" value="1"/>
</dbReference>
<dbReference type="InterPro" id="IPR014043">
    <property type="entry name" value="Acyl_transferase_dom"/>
</dbReference>
<dbReference type="FunFam" id="3.40.47.10:FF:000042">
    <property type="entry name" value="Polyketide synthase Pks13"/>
    <property type="match status" value="1"/>
</dbReference>
<dbReference type="GO" id="GO:0030639">
    <property type="term" value="P:polyketide biosynthetic process"/>
    <property type="evidence" value="ECO:0007669"/>
    <property type="project" value="UniProtKB-ARBA"/>
</dbReference>
<dbReference type="InterPro" id="IPR009081">
    <property type="entry name" value="PP-bd_ACP"/>
</dbReference>
<dbReference type="InterPro" id="IPR036736">
    <property type="entry name" value="ACP-like_sf"/>
</dbReference>
<dbReference type="GO" id="GO:0016491">
    <property type="term" value="F:oxidoreductase activity"/>
    <property type="evidence" value="ECO:0007669"/>
    <property type="project" value="UniProtKB-KW"/>
</dbReference>
<dbReference type="Proteomes" id="UP001244011">
    <property type="component" value="Unassembled WGS sequence"/>
</dbReference>
<dbReference type="Gene3D" id="3.10.129.110">
    <property type="entry name" value="Polyketide synthase dehydratase"/>
    <property type="match status" value="1"/>
</dbReference>
<dbReference type="InterPro" id="IPR013154">
    <property type="entry name" value="ADH-like_N"/>
</dbReference>
<dbReference type="InterPro" id="IPR016036">
    <property type="entry name" value="Malonyl_transacylase_ACP-bd"/>
</dbReference>
<dbReference type="RefSeq" id="XP_060282200.1">
    <property type="nucleotide sequence ID" value="XM_060430592.1"/>
</dbReference>
<feature type="active site" description="Proton donor; for dehydratase activity" evidence="10">
    <location>
        <position position="1162"/>
    </location>
</feature>
<feature type="domain" description="Carrier" evidence="11">
    <location>
        <begin position="2459"/>
        <end position="2540"/>
    </location>
</feature>
<evidence type="ECO:0000256" key="3">
    <source>
        <dbReference type="ARBA" id="ARBA00022679"/>
    </source>
</evidence>
<feature type="region of interest" description="C-terminal hotdog fold" evidence="10">
    <location>
        <begin position="1095"/>
        <end position="1255"/>
    </location>
</feature>
<accession>A0AAJ0FFX2</accession>
<dbReference type="Gene3D" id="3.40.47.10">
    <property type="match status" value="1"/>
</dbReference>
<evidence type="ECO:0000256" key="4">
    <source>
        <dbReference type="ARBA" id="ARBA00022832"/>
    </source>
</evidence>
<dbReference type="Pfam" id="PF23114">
    <property type="entry name" value="NAD-bd_HRPKS_sdrA"/>
    <property type="match status" value="1"/>
</dbReference>
<dbReference type="Pfam" id="PF02801">
    <property type="entry name" value="Ketoacyl-synt_C"/>
    <property type="match status" value="1"/>
</dbReference>
<dbReference type="InterPro" id="IPR020843">
    <property type="entry name" value="ER"/>
</dbReference>
<dbReference type="SMART" id="SM00823">
    <property type="entry name" value="PKS_PP"/>
    <property type="match status" value="1"/>
</dbReference>
<keyword evidence="3" id="KW-0808">Transferase</keyword>
<feature type="region of interest" description="N-terminal hotdog fold" evidence="10">
    <location>
        <begin position="941"/>
        <end position="1076"/>
    </location>
</feature>
<dbReference type="InterPro" id="IPR042104">
    <property type="entry name" value="PKS_dehydratase_sf"/>
</dbReference>
<dbReference type="InterPro" id="IPR016035">
    <property type="entry name" value="Acyl_Trfase/lysoPLipase"/>
</dbReference>
<dbReference type="SMART" id="SM00829">
    <property type="entry name" value="PKS_ER"/>
    <property type="match status" value="1"/>
</dbReference>
<comment type="caution">
    <text evidence="14">The sequence shown here is derived from an EMBL/GenBank/DDBJ whole genome shotgun (WGS) entry which is preliminary data.</text>
</comment>
<dbReference type="EMBL" id="MU839013">
    <property type="protein sequence ID" value="KAK1765987.1"/>
    <property type="molecule type" value="Genomic_DNA"/>
</dbReference>
<keyword evidence="2" id="KW-0597">Phosphoprotein</keyword>
<evidence type="ECO:0000256" key="9">
    <source>
        <dbReference type="ARBA" id="ARBA00023315"/>
    </source>
</evidence>
<evidence type="ECO:0000313" key="14">
    <source>
        <dbReference type="EMBL" id="KAK1765987.1"/>
    </source>
</evidence>
<dbReference type="PROSITE" id="PS52019">
    <property type="entry name" value="PKS_MFAS_DH"/>
    <property type="match status" value="1"/>
</dbReference>
<dbReference type="Pfam" id="PF00698">
    <property type="entry name" value="Acyl_transf_1"/>
    <property type="match status" value="1"/>
</dbReference>
<proteinExistence type="predicted"/>
<dbReference type="Pfam" id="PF14765">
    <property type="entry name" value="PS-DH"/>
    <property type="match status" value="1"/>
</dbReference>
<dbReference type="InterPro" id="IPR020841">
    <property type="entry name" value="PKS_Beta-ketoAc_synthase_dom"/>
</dbReference>
<dbReference type="CDD" id="cd00833">
    <property type="entry name" value="PKS"/>
    <property type="match status" value="1"/>
</dbReference>
<dbReference type="PANTHER" id="PTHR43775:SF29">
    <property type="entry name" value="ASPERFURANONE POLYKETIDE SYNTHASE AFOG-RELATED"/>
    <property type="match status" value="1"/>
</dbReference>
<feature type="active site" description="Proton acceptor; for dehydratase activity" evidence="10">
    <location>
        <position position="973"/>
    </location>
</feature>
<dbReference type="Gene3D" id="3.40.50.720">
    <property type="entry name" value="NAD(P)-binding Rossmann-like Domain"/>
    <property type="match status" value="2"/>
</dbReference>
<dbReference type="GO" id="GO:0006633">
    <property type="term" value="P:fatty acid biosynthetic process"/>
    <property type="evidence" value="ECO:0007669"/>
    <property type="project" value="TreeGrafter"/>
</dbReference>
<dbReference type="Pfam" id="PF00109">
    <property type="entry name" value="ketoacyl-synt"/>
    <property type="match status" value="1"/>
</dbReference>
<dbReference type="InterPro" id="IPR050091">
    <property type="entry name" value="PKS_NRPS_Biosynth_Enz"/>
</dbReference>
<dbReference type="InterPro" id="IPR036291">
    <property type="entry name" value="NAD(P)-bd_dom_sf"/>
</dbReference>
<dbReference type="InterPro" id="IPR013149">
    <property type="entry name" value="ADH-like_C"/>
</dbReference>
<dbReference type="SMART" id="SM00825">
    <property type="entry name" value="PKS_KS"/>
    <property type="match status" value="1"/>
</dbReference>
<dbReference type="InterPro" id="IPR006162">
    <property type="entry name" value="Ppantetheine_attach_site"/>
</dbReference>
<dbReference type="GO" id="GO:0031177">
    <property type="term" value="F:phosphopantetheine binding"/>
    <property type="evidence" value="ECO:0007669"/>
    <property type="project" value="InterPro"/>
</dbReference>
<dbReference type="SUPFAM" id="SSF51735">
    <property type="entry name" value="NAD(P)-binding Rossmann-fold domains"/>
    <property type="match status" value="2"/>
</dbReference>
<dbReference type="SUPFAM" id="SSF47336">
    <property type="entry name" value="ACP-like"/>
    <property type="match status" value="1"/>
</dbReference>
<dbReference type="GeneID" id="85313779"/>
<dbReference type="SMART" id="SM00822">
    <property type="entry name" value="PKS_KR"/>
    <property type="match status" value="1"/>
</dbReference>
<dbReference type="Gene3D" id="3.40.366.10">
    <property type="entry name" value="Malonyl-Coenzyme A Acyl Carrier Protein, domain 2"/>
    <property type="match status" value="1"/>
</dbReference>
<dbReference type="SMART" id="SM00826">
    <property type="entry name" value="PKS_DH"/>
    <property type="match status" value="1"/>
</dbReference>
<dbReference type="InterPro" id="IPR014031">
    <property type="entry name" value="Ketoacyl_synth_C"/>
</dbReference>
<keyword evidence="5" id="KW-0521">NADP</keyword>
<dbReference type="SUPFAM" id="SSF50129">
    <property type="entry name" value="GroES-like"/>
    <property type="match status" value="1"/>
</dbReference>
<dbReference type="InterPro" id="IPR011032">
    <property type="entry name" value="GroES-like_sf"/>
</dbReference>
<dbReference type="Pfam" id="PF08240">
    <property type="entry name" value="ADH_N"/>
    <property type="match status" value="1"/>
</dbReference>
<gene>
    <name evidence="14" type="ORF">QBC33DRAFT_571209</name>
</gene>
<dbReference type="InterPro" id="IPR057326">
    <property type="entry name" value="KR_dom"/>
</dbReference>
<keyword evidence="9" id="KW-0012">Acyltransferase</keyword>
<dbReference type="PANTHER" id="PTHR43775">
    <property type="entry name" value="FATTY ACID SYNTHASE"/>
    <property type="match status" value="1"/>
</dbReference>
<dbReference type="SUPFAM" id="SSF53901">
    <property type="entry name" value="Thiolase-like"/>
    <property type="match status" value="1"/>
</dbReference>
<dbReference type="SUPFAM" id="SSF52151">
    <property type="entry name" value="FabD/lysophospholipase-like"/>
    <property type="match status" value="1"/>
</dbReference>
<dbReference type="CDD" id="cd05195">
    <property type="entry name" value="enoyl_red"/>
    <property type="match status" value="1"/>
</dbReference>
<evidence type="ECO:0000256" key="5">
    <source>
        <dbReference type="ARBA" id="ARBA00022857"/>
    </source>
</evidence>